<dbReference type="KEGG" id="psu:Psesu_0025"/>
<dbReference type="Pfam" id="PF00135">
    <property type="entry name" value="COesterase"/>
    <property type="match status" value="1"/>
</dbReference>
<evidence type="ECO:0000259" key="5">
    <source>
        <dbReference type="Pfam" id="PF00135"/>
    </source>
</evidence>
<evidence type="ECO:0000313" key="6">
    <source>
        <dbReference type="EMBL" id="ADV25889.1"/>
    </source>
</evidence>
<dbReference type="ESTHER" id="pseuu-e6wnz0">
    <property type="family name" value="Carb_B_Bacteria"/>
</dbReference>
<dbReference type="InterPro" id="IPR002018">
    <property type="entry name" value="CarbesteraseB"/>
</dbReference>
<keyword evidence="3" id="KW-0732">Signal</keyword>
<dbReference type="HOGENOM" id="CLU_006586_16_0_6"/>
<dbReference type="SUPFAM" id="SSF53474">
    <property type="entry name" value="alpha/beta-Hydrolases"/>
    <property type="match status" value="1"/>
</dbReference>
<evidence type="ECO:0000256" key="4">
    <source>
        <dbReference type="SAM" id="MobiDB-lite"/>
    </source>
</evidence>
<organism evidence="6 7">
    <name type="scientific">Pseudoxanthomonas suwonensis (strain 11-1)</name>
    <dbReference type="NCBI Taxonomy" id="743721"/>
    <lineage>
        <taxon>Bacteria</taxon>
        <taxon>Pseudomonadati</taxon>
        <taxon>Pseudomonadota</taxon>
        <taxon>Gammaproteobacteria</taxon>
        <taxon>Lysobacterales</taxon>
        <taxon>Lysobacteraceae</taxon>
        <taxon>Pseudoxanthomonas</taxon>
    </lineage>
</organism>
<keyword evidence="2 3" id="KW-0378">Hydrolase</keyword>
<dbReference type="Proteomes" id="UP000008632">
    <property type="component" value="Chromosome"/>
</dbReference>
<dbReference type="PROSITE" id="PS00122">
    <property type="entry name" value="CARBOXYLESTERASE_B_1"/>
    <property type="match status" value="1"/>
</dbReference>
<dbReference type="Gene3D" id="3.40.50.1820">
    <property type="entry name" value="alpha/beta hydrolase"/>
    <property type="match status" value="1"/>
</dbReference>
<gene>
    <name evidence="6" type="ordered locus">Psesu_0025</name>
</gene>
<dbReference type="InterPro" id="IPR019826">
    <property type="entry name" value="Carboxylesterase_B_AS"/>
</dbReference>
<dbReference type="STRING" id="743721.Psesu_0025"/>
<dbReference type="OrthoDB" id="9775851at2"/>
<feature type="region of interest" description="Disordered" evidence="4">
    <location>
        <begin position="529"/>
        <end position="548"/>
    </location>
</feature>
<dbReference type="InterPro" id="IPR019819">
    <property type="entry name" value="Carboxylesterase_B_CS"/>
</dbReference>
<dbReference type="AlphaFoldDB" id="E6WNZ0"/>
<dbReference type="GO" id="GO:0016787">
    <property type="term" value="F:hydrolase activity"/>
    <property type="evidence" value="ECO:0007669"/>
    <property type="project" value="UniProtKB-KW"/>
</dbReference>
<proteinExistence type="inferred from homology"/>
<feature type="domain" description="Carboxylesterase type B" evidence="5">
    <location>
        <begin position="47"/>
        <end position="537"/>
    </location>
</feature>
<dbReference type="eggNOG" id="COG2272">
    <property type="taxonomic scope" value="Bacteria"/>
</dbReference>
<evidence type="ECO:0000313" key="7">
    <source>
        <dbReference type="Proteomes" id="UP000008632"/>
    </source>
</evidence>
<evidence type="ECO:0000256" key="1">
    <source>
        <dbReference type="ARBA" id="ARBA00005964"/>
    </source>
</evidence>
<reference evidence="6 7" key="1">
    <citation type="submission" date="2011-01" db="EMBL/GenBank/DDBJ databases">
        <title>Complete sequence of Pseudoxanthomonas suwonensis 11-1.</title>
        <authorList>
            <consortium name="US DOE Joint Genome Institute"/>
            <person name="Lucas S."/>
            <person name="Copeland A."/>
            <person name="Lapidus A."/>
            <person name="Cheng J.-F."/>
            <person name="Goodwin L."/>
            <person name="Pitluck S."/>
            <person name="Teshima H."/>
            <person name="Detter J.C."/>
            <person name="Han C."/>
            <person name="Tapia R."/>
            <person name="Land M."/>
            <person name="Hauser L."/>
            <person name="Kyrpides N."/>
            <person name="Ivanova N."/>
            <person name="Ovchinnikova G."/>
            <person name="Siebers A.K."/>
            <person name="Allgaier M."/>
            <person name="Thelen M.P."/>
            <person name="Hugenholtz P."/>
            <person name="Gladden J."/>
            <person name="Woyke T."/>
        </authorList>
    </citation>
    <scope>NUCLEOTIDE SEQUENCE [LARGE SCALE GENOMIC DNA]</scope>
    <source>
        <strain evidence="7">11-1</strain>
    </source>
</reference>
<sequence>MTQQPPSRPTEPQVDAGRRRLLRAGAAASTLALAAGTSLPAFAAPPAPVVATVHGRVRGLREHGVQVFRGIRYGADTAPVRFRAPLPPAPWRGVQDATAYGAQAPQRSREGMGSEDCLFLNVWTPDTDPRARRPVLFYIHGGGYDAGNGSDPLYDGTRLCTRGDVVVVTVNHRLNAFGYLYLGLLAAGYGSSGNAGQLDLVLALQWVRDNIARFGGDPGNVTVFGQSGGGAKIATLMAMPAARGLFHKAWTMSGQQVTAAGPRAATQRAQLFLRTVGIDPDAGDALARLQALPAQRIVEGTTARDFSRVEDTRLYFGPVMDGEVLPRHPFWPDAPAQSAAIPMVVGNTRDETRAFLGGDPANFELGWEELPARLEKQQYVDIRADLVVAHYRALYPHYTPSEVFFAATTAGRSWRGAVEELEARARQARGAAPTWAYQLDWGSPLDGGKFRAFHTLDIPLVFDNIRQPGSRTGEGAAAQQVAEAMSGALLALARHGDPNHPGLPHWEPYTLPRRQTLLFDVPPSLADDPRGGERAFWQQAPFVQRGTM</sequence>
<dbReference type="EMBL" id="CP002446">
    <property type="protein sequence ID" value="ADV25889.1"/>
    <property type="molecule type" value="Genomic_DNA"/>
</dbReference>
<keyword evidence="7" id="KW-1185">Reference proteome</keyword>
<evidence type="ECO:0000256" key="3">
    <source>
        <dbReference type="RuleBase" id="RU361235"/>
    </source>
</evidence>
<dbReference type="PROSITE" id="PS51318">
    <property type="entry name" value="TAT"/>
    <property type="match status" value="1"/>
</dbReference>
<name>E6WNZ0_PSEUU</name>
<comment type="similarity">
    <text evidence="1 3">Belongs to the type-B carboxylesterase/lipase family.</text>
</comment>
<dbReference type="InterPro" id="IPR029058">
    <property type="entry name" value="AB_hydrolase_fold"/>
</dbReference>
<dbReference type="InterPro" id="IPR050309">
    <property type="entry name" value="Type-B_Carboxylest/Lipase"/>
</dbReference>
<dbReference type="PROSITE" id="PS00941">
    <property type="entry name" value="CARBOXYLESTERASE_B_2"/>
    <property type="match status" value="1"/>
</dbReference>
<dbReference type="EC" id="3.1.1.-" evidence="3"/>
<feature type="signal peptide" evidence="3">
    <location>
        <begin position="1"/>
        <end position="43"/>
    </location>
</feature>
<dbReference type="InterPro" id="IPR006311">
    <property type="entry name" value="TAT_signal"/>
</dbReference>
<accession>E6WNZ0</accession>
<feature type="chain" id="PRO_5005128280" description="Carboxylic ester hydrolase" evidence="3">
    <location>
        <begin position="44"/>
        <end position="548"/>
    </location>
</feature>
<protein>
    <recommendedName>
        <fullName evidence="3">Carboxylic ester hydrolase</fullName>
        <ecNumber evidence="3">3.1.1.-</ecNumber>
    </recommendedName>
</protein>
<evidence type="ECO:0000256" key="2">
    <source>
        <dbReference type="ARBA" id="ARBA00022801"/>
    </source>
</evidence>
<dbReference type="PANTHER" id="PTHR11559">
    <property type="entry name" value="CARBOXYLESTERASE"/>
    <property type="match status" value="1"/>
</dbReference>
<dbReference type="RefSeq" id="WP_013533719.1">
    <property type="nucleotide sequence ID" value="NC_014924.1"/>
</dbReference>